<dbReference type="AlphaFoldDB" id="A0A9P3FBY5"/>
<dbReference type="RefSeq" id="XP_044651776.1">
    <property type="nucleotide sequence ID" value="XM_044795841.1"/>
</dbReference>
<dbReference type="GeneID" id="68286316"/>
<dbReference type="EMBL" id="BOLY01000001">
    <property type="protein sequence ID" value="GIZ37289.1"/>
    <property type="molecule type" value="Genomic_DNA"/>
</dbReference>
<evidence type="ECO:0000313" key="2">
    <source>
        <dbReference type="EMBL" id="GIZ37289.1"/>
    </source>
</evidence>
<feature type="region of interest" description="Disordered" evidence="1">
    <location>
        <begin position="48"/>
        <end position="72"/>
    </location>
</feature>
<keyword evidence="3" id="KW-1185">Reference proteome</keyword>
<feature type="compositionally biased region" description="Acidic residues" evidence="1">
    <location>
        <begin position="50"/>
        <end position="59"/>
    </location>
</feature>
<feature type="compositionally biased region" description="Basic and acidic residues" evidence="1">
    <location>
        <begin position="60"/>
        <end position="72"/>
    </location>
</feature>
<comment type="caution">
    <text evidence="2">The sequence shown here is derived from an EMBL/GenBank/DDBJ whole genome shotgun (WGS) entry which is preliminary data.</text>
</comment>
<protein>
    <submittedName>
        <fullName evidence="2">Uncharacterized protein</fullName>
    </submittedName>
</protein>
<organism evidence="2 3">
    <name type="scientific">Cercospora kikuchii</name>
    <dbReference type="NCBI Taxonomy" id="84275"/>
    <lineage>
        <taxon>Eukaryota</taxon>
        <taxon>Fungi</taxon>
        <taxon>Dikarya</taxon>
        <taxon>Ascomycota</taxon>
        <taxon>Pezizomycotina</taxon>
        <taxon>Dothideomycetes</taxon>
        <taxon>Dothideomycetidae</taxon>
        <taxon>Mycosphaerellales</taxon>
        <taxon>Mycosphaerellaceae</taxon>
        <taxon>Cercospora</taxon>
    </lineage>
</organism>
<dbReference type="OrthoDB" id="3645356at2759"/>
<reference evidence="2 3" key="1">
    <citation type="submission" date="2021-01" db="EMBL/GenBank/DDBJ databases">
        <title>Cercospora kikuchii MAFF 305040 whole genome shotgun sequence.</title>
        <authorList>
            <person name="Kashiwa T."/>
            <person name="Suzuki T."/>
        </authorList>
    </citation>
    <scope>NUCLEOTIDE SEQUENCE [LARGE SCALE GENOMIC DNA]</scope>
    <source>
        <strain evidence="2 3">MAFF 305040</strain>
    </source>
</reference>
<name>A0A9P3FBY5_9PEZI</name>
<gene>
    <name evidence="2" type="ORF">CKM354_000074100</name>
</gene>
<feature type="compositionally biased region" description="Pro residues" evidence="1">
    <location>
        <begin position="114"/>
        <end position="129"/>
    </location>
</feature>
<dbReference type="Proteomes" id="UP000825890">
    <property type="component" value="Unassembled WGS sequence"/>
</dbReference>
<evidence type="ECO:0000313" key="3">
    <source>
        <dbReference type="Proteomes" id="UP000825890"/>
    </source>
</evidence>
<feature type="compositionally biased region" description="Polar residues" evidence="1">
    <location>
        <begin position="90"/>
        <end position="108"/>
    </location>
</feature>
<proteinExistence type="predicted"/>
<feature type="region of interest" description="Disordered" evidence="1">
    <location>
        <begin position="90"/>
        <end position="129"/>
    </location>
</feature>
<accession>A0A9P3FBY5</accession>
<evidence type="ECO:0000256" key="1">
    <source>
        <dbReference type="SAM" id="MobiDB-lite"/>
    </source>
</evidence>
<sequence length="297" mass="33108">MKWTELSHNSTPPVALQWSVEVEKLQQQAELQAASALDLYKAKFAVMSEDSSDASDSVDQDSRSEGETDPLSRRISDMIDEAFPLPIFANASTHSVGGGSEDTNSATQGGTGEVPPPAYTPPEKPPRYTPPIHLTGRLIGAHTAVGPMVPIQYRWLSMIDSQVLRTHHDLMLLGPMMPFDQFLQTLRDSITAYVLSERSARRLRSGEKVVFVPLVKQKTHRVGLFRRRKVVRSSLRAENWPVMLTMLGKRPEQVKLKVNFWTETPGSAAEILRQQRVESGHLDTVSFMGGRMSILCD</sequence>